<dbReference type="Gene3D" id="3.40.50.2000">
    <property type="entry name" value="Glycogen Phosphorylase B"/>
    <property type="match status" value="2"/>
</dbReference>
<comment type="caution">
    <text evidence="5">The sequence shown here is derived from an EMBL/GenBank/DDBJ whole genome shotgun (WGS) entry which is preliminary data.</text>
</comment>
<dbReference type="InterPro" id="IPR001296">
    <property type="entry name" value="Glyco_trans_1"/>
</dbReference>
<organism evidence="5 6">
    <name type="scientific">Luedemannella flava</name>
    <dbReference type="NCBI Taxonomy" id="349316"/>
    <lineage>
        <taxon>Bacteria</taxon>
        <taxon>Bacillati</taxon>
        <taxon>Actinomycetota</taxon>
        <taxon>Actinomycetes</taxon>
        <taxon>Micromonosporales</taxon>
        <taxon>Micromonosporaceae</taxon>
        <taxon>Luedemannella</taxon>
    </lineage>
</organism>
<accession>A0ABN2MA08</accession>
<evidence type="ECO:0000259" key="3">
    <source>
        <dbReference type="Pfam" id="PF00534"/>
    </source>
</evidence>
<sequence length="397" mass="41144">MRIVRLANFVTPTSGGLRTSLQHLGEGYTAAGHEPVLVIPGVRAGDEMTDAGRVITLPGLAVPGTGGYRLLIGTGRVAALLARLRPDRLEVSDRTTLRWTGAWARRHGVPSLMVSHESLAGLLDVWRLPPKRAAAIADRLNGRTAAAFDTVVATTEWAAAEFRRIGATNLRRVPLGVDLDAYHPSRRSPALRRTLAGDDELLLVTVSRLSPEKRPDRTLDALAALRAAGVRATLAVAGDGPLLGALRERADGLPVRFLGFLRDRREVATLLATADVVIAPGPVETFGLAALEALASGTPAVVDAASALPEVVGAAGVAVTGADFAAGVREVLSRPAAQCRAAARARAELFGWSDSAAGFLAAHGLAEGGVVLPGQRRPAAALGDGRPVDGAMGPAVA</sequence>
<dbReference type="EMBL" id="BAAALT010000143">
    <property type="protein sequence ID" value="GAA1816556.1"/>
    <property type="molecule type" value="Genomic_DNA"/>
</dbReference>
<dbReference type="InterPro" id="IPR050194">
    <property type="entry name" value="Glycosyltransferase_grp1"/>
</dbReference>
<evidence type="ECO:0000256" key="2">
    <source>
        <dbReference type="ARBA" id="ARBA00022679"/>
    </source>
</evidence>
<dbReference type="RefSeq" id="WP_344134816.1">
    <property type="nucleotide sequence ID" value="NZ_BAAALT010000143.1"/>
</dbReference>
<dbReference type="PANTHER" id="PTHR45947:SF3">
    <property type="entry name" value="SULFOQUINOVOSYL TRANSFERASE SQD2"/>
    <property type="match status" value="1"/>
</dbReference>
<keyword evidence="6" id="KW-1185">Reference proteome</keyword>
<dbReference type="Pfam" id="PF13579">
    <property type="entry name" value="Glyco_trans_4_4"/>
    <property type="match status" value="1"/>
</dbReference>
<dbReference type="Proteomes" id="UP001500218">
    <property type="component" value="Unassembled WGS sequence"/>
</dbReference>
<keyword evidence="2" id="KW-0808">Transferase</keyword>
<dbReference type="Pfam" id="PF00534">
    <property type="entry name" value="Glycos_transf_1"/>
    <property type="match status" value="1"/>
</dbReference>
<dbReference type="PANTHER" id="PTHR45947">
    <property type="entry name" value="SULFOQUINOVOSYL TRANSFERASE SQD2"/>
    <property type="match status" value="1"/>
</dbReference>
<reference evidence="5 6" key="1">
    <citation type="journal article" date="2019" name="Int. J. Syst. Evol. Microbiol.">
        <title>The Global Catalogue of Microorganisms (GCM) 10K type strain sequencing project: providing services to taxonomists for standard genome sequencing and annotation.</title>
        <authorList>
            <consortium name="The Broad Institute Genomics Platform"/>
            <consortium name="The Broad Institute Genome Sequencing Center for Infectious Disease"/>
            <person name="Wu L."/>
            <person name="Ma J."/>
        </authorList>
    </citation>
    <scope>NUCLEOTIDE SEQUENCE [LARGE SCALE GENOMIC DNA]</scope>
    <source>
        <strain evidence="5 6">JCM 13250</strain>
    </source>
</reference>
<keyword evidence="1" id="KW-0328">Glycosyltransferase</keyword>
<evidence type="ECO:0000259" key="4">
    <source>
        <dbReference type="Pfam" id="PF13579"/>
    </source>
</evidence>
<evidence type="ECO:0000256" key="1">
    <source>
        <dbReference type="ARBA" id="ARBA00022676"/>
    </source>
</evidence>
<feature type="domain" description="Glycosyl transferase family 1" evidence="3">
    <location>
        <begin position="196"/>
        <end position="345"/>
    </location>
</feature>
<evidence type="ECO:0000313" key="5">
    <source>
        <dbReference type="EMBL" id="GAA1816556.1"/>
    </source>
</evidence>
<proteinExistence type="predicted"/>
<evidence type="ECO:0000313" key="6">
    <source>
        <dbReference type="Proteomes" id="UP001500218"/>
    </source>
</evidence>
<protein>
    <submittedName>
        <fullName evidence="5">Glycosyltransferase family 1 protein</fullName>
    </submittedName>
</protein>
<feature type="domain" description="Glycosyltransferase subfamily 4-like N-terminal" evidence="4">
    <location>
        <begin position="15"/>
        <end position="176"/>
    </location>
</feature>
<dbReference type="SUPFAM" id="SSF53756">
    <property type="entry name" value="UDP-Glycosyltransferase/glycogen phosphorylase"/>
    <property type="match status" value="1"/>
</dbReference>
<dbReference type="InterPro" id="IPR028098">
    <property type="entry name" value="Glyco_trans_4-like_N"/>
</dbReference>
<name>A0ABN2MA08_9ACTN</name>
<gene>
    <name evidence="5" type="ORF">GCM10009682_41820</name>
</gene>